<feature type="region of interest" description="Disordered" evidence="1">
    <location>
        <begin position="226"/>
        <end position="271"/>
    </location>
</feature>
<feature type="region of interest" description="Disordered" evidence="1">
    <location>
        <begin position="60"/>
        <end position="103"/>
    </location>
</feature>
<sequence>MSRLAVGAGYGGAQAKPSGCLGRASPQDGVAFQHGVWVWRARVPGVGIPRGREQALPVQLSTSTKTGQAPFLQHPSSQSAPRASSDSWAGRHEYAPPPDRGLARPHSRAACGLGNTAGAVFRKQGLLRQFTYLLGETVPPTPQGRQQLTYRSVGSRLWSHEPNRARLWRPLQGEPIKTGPVRAVYLRLRNCELKIKHHALYTGQRCDSRRGLPRAPLLGGGCTVVPASAPQVRNQRGHSRPESGRETHPDASGVVLGALPSHPNRPPVPTATSSLVCRQLLPPLPPALLMSEVHLQGGPFHLGQFLSLLSKQTVLLPEQNK</sequence>
<organism evidence="2 3">
    <name type="scientific">Phyllostomus discolor</name>
    <name type="common">pale spear-nosed bat</name>
    <dbReference type="NCBI Taxonomy" id="89673"/>
    <lineage>
        <taxon>Eukaryota</taxon>
        <taxon>Metazoa</taxon>
        <taxon>Chordata</taxon>
        <taxon>Craniata</taxon>
        <taxon>Vertebrata</taxon>
        <taxon>Euteleostomi</taxon>
        <taxon>Mammalia</taxon>
        <taxon>Eutheria</taxon>
        <taxon>Laurasiatheria</taxon>
        <taxon>Chiroptera</taxon>
        <taxon>Yangochiroptera</taxon>
        <taxon>Phyllostomidae</taxon>
        <taxon>Phyllostominae</taxon>
        <taxon>Phyllostomus</taxon>
    </lineage>
</organism>
<feature type="compositionally biased region" description="Low complexity" evidence="1">
    <location>
        <begin position="75"/>
        <end position="87"/>
    </location>
</feature>
<feature type="compositionally biased region" description="Basic and acidic residues" evidence="1">
    <location>
        <begin position="239"/>
        <end position="249"/>
    </location>
</feature>
<evidence type="ECO:0000313" key="3">
    <source>
        <dbReference type="Proteomes" id="UP000664940"/>
    </source>
</evidence>
<dbReference type="EMBL" id="JABVXQ010000007">
    <property type="protein sequence ID" value="KAF6099948.1"/>
    <property type="molecule type" value="Genomic_DNA"/>
</dbReference>
<name>A0A833ZP09_9CHIR</name>
<evidence type="ECO:0000313" key="2">
    <source>
        <dbReference type="EMBL" id="KAF6099948.1"/>
    </source>
</evidence>
<evidence type="ECO:0000256" key="1">
    <source>
        <dbReference type="SAM" id="MobiDB-lite"/>
    </source>
</evidence>
<accession>A0A833ZP09</accession>
<comment type="caution">
    <text evidence="2">The sequence shown here is derived from an EMBL/GenBank/DDBJ whole genome shotgun (WGS) entry which is preliminary data.</text>
</comment>
<protein>
    <submittedName>
        <fullName evidence="2">Uncharacterized protein</fullName>
    </submittedName>
</protein>
<reference evidence="2 3" key="1">
    <citation type="journal article" date="2020" name="Nature">
        <title>Six reference-quality genomes reveal evolution of bat adaptations.</title>
        <authorList>
            <person name="Jebb D."/>
            <person name="Huang Z."/>
            <person name="Pippel M."/>
            <person name="Hughes G.M."/>
            <person name="Lavrichenko K."/>
            <person name="Devanna P."/>
            <person name="Winkler S."/>
            <person name="Jermiin L.S."/>
            <person name="Skirmuntt E.C."/>
            <person name="Katzourakis A."/>
            <person name="Burkitt-Gray L."/>
            <person name="Ray D.A."/>
            <person name="Sullivan K.A.M."/>
            <person name="Roscito J.G."/>
            <person name="Kirilenko B.M."/>
            <person name="Davalos L.M."/>
            <person name="Corthals A.P."/>
            <person name="Power M.L."/>
            <person name="Jones G."/>
            <person name="Ransome R.D."/>
            <person name="Dechmann D.K.N."/>
            <person name="Locatelli A.G."/>
            <person name="Puechmaille S.J."/>
            <person name="Fedrigo O."/>
            <person name="Jarvis E.D."/>
            <person name="Hiller M."/>
            <person name="Vernes S.C."/>
            <person name="Myers E.W."/>
            <person name="Teeling E.C."/>
        </authorList>
    </citation>
    <scope>NUCLEOTIDE SEQUENCE [LARGE SCALE GENOMIC DNA]</scope>
    <source>
        <strain evidence="2">Bat1K_MPI-CBG_1</strain>
    </source>
</reference>
<proteinExistence type="predicted"/>
<gene>
    <name evidence="2" type="ORF">HJG60_011664</name>
</gene>
<dbReference type="Proteomes" id="UP000664940">
    <property type="component" value="Unassembled WGS sequence"/>
</dbReference>
<dbReference type="AlphaFoldDB" id="A0A833ZP09"/>